<name>A0A3M7S7E6_BRAPC</name>
<dbReference type="InterPro" id="IPR008584">
    <property type="entry name" value="CXXC_Zn-binding_euk"/>
</dbReference>
<protein>
    <submittedName>
        <fullName evidence="4">Uncharacterized protein</fullName>
    </submittedName>
</protein>
<accession>A0A3M7S7E6</accession>
<sequence>MVKMGLQFKCTLENLTNLHPEPDNFRWYLKLKCQSCGEVSPSFQYLTQEESSELKGTRSYANLVSKCKLCHRENSINILPESLKPYNSEDSESFKTIVVFDCRGYMPVECEFLAGWLAEGEESGTKFEVDLKELEWAEYDEKAKCSVGVYELEHQFVKKKTRWQIFDKLTEQTNFWA</sequence>
<dbReference type="SUPFAM" id="SSF141678">
    <property type="entry name" value="MAL13P1.257-like"/>
    <property type="match status" value="1"/>
</dbReference>
<dbReference type="Proteomes" id="UP000276133">
    <property type="component" value="Unassembled WGS sequence"/>
</dbReference>
<organism evidence="4 5">
    <name type="scientific">Brachionus plicatilis</name>
    <name type="common">Marine rotifer</name>
    <name type="synonym">Brachionus muelleri</name>
    <dbReference type="NCBI Taxonomy" id="10195"/>
    <lineage>
        <taxon>Eukaryota</taxon>
        <taxon>Metazoa</taxon>
        <taxon>Spiralia</taxon>
        <taxon>Gnathifera</taxon>
        <taxon>Rotifera</taxon>
        <taxon>Eurotatoria</taxon>
        <taxon>Monogononta</taxon>
        <taxon>Pseudotrocha</taxon>
        <taxon>Ploima</taxon>
        <taxon>Brachionidae</taxon>
        <taxon>Brachionus</taxon>
    </lineage>
</organism>
<keyword evidence="2" id="KW-0479">Metal-binding</keyword>
<evidence type="ECO:0000256" key="1">
    <source>
        <dbReference type="ARBA" id="ARBA00007818"/>
    </source>
</evidence>
<evidence type="ECO:0000313" key="5">
    <source>
        <dbReference type="Proteomes" id="UP000276133"/>
    </source>
</evidence>
<dbReference type="AlphaFoldDB" id="A0A3M7S7E6"/>
<dbReference type="Pfam" id="PF05907">
    <property type="entry name" value="CXXC_Zn-b_euk"/>
    <property type="match status" value="1"/>
</dbReference>
<evidence type="ECO:0000313" key="4">
    <source>
        <dbReference type="EMBL" id="RNA31682.1"/>
    </source>
</evidence>
<comment type="similarity">
    <text evidence="1">Belongs to the UPF0587 family.</text>
</comment>
<reference evidence="4 5" key="1">
    <citation type="journal article" date="2018" name="Sci. Rep.">
        <title>Genomic signatures of local adaptation to the degree of environmental predictability in rotifers.</title>
        <authorList>
            <person name="Franch-Gras L."/>
            <person name="Hahn C."/>
            <person name="Garcia-Roger E.M."/>
            <person name="Carmona M.J."/>
            <person name="Serra M."/>
            <person name="Gomez A."/>
        </authorList>
    </citation>
    <scope>NUCLEOTIDE SEQUENCE [LARGE SCALE GENOMIC DNA]</scope>
    <source>
        <strain evidence="4">HYR1</strain>
    </source>
</reference>
<keyword evidence="5" id="KW-1185">Reference proteome</keyword>
<evidence type="ECO:0000256" key="2">
    <source>
        <dbReference type="ARBA" id="ARBA00022723"/>
    </source>
</evidence>
<gene>
    <name evidence="4" type="ORF">BpHYR1_004614</name>
</gene>
<dbReference type="OrthoDB" id="10248838at2759"/>
<comment type="caution">
    <text evidence="4">The sequence shown here is derived from an EMBL/GenBank/DDBJ whole genome shotgun (WGS) entry which is preliminary data.</text>
</comment>
<proteinExistence type="inferred from homology"/>
<dbReference type="PANTHER" id="PTHR12857">
    <property type="entry name" value="CXXC MOTIF CONTAINING ZINC BINDING PROTEIN"/>
    <property type="match status" value="1"/>
</dbReference>
<keyword evidence="3" id="KW-0862">Zinc</keyword>
<dbReference type="GO" id="GO:0008270">
    <property type="term" value="F:zinc ion binding"/>
    <property type="evidence" value="ECO:0007669"/>
    <property type="project" value="TreeGrafter"/>
</dbReference>
<dbReference type="EMBL" id="REGN01001907">
    <property type="protein sequence ID" value="RNA31682.1"/>
    <property type="molecule type" value="Genomic_DNA"/>
</dbReference>
<dbReference type="STRING" id="10195.A0A3M7S7E6"/>
<dbReference type="PANTHER" id="PTHR12857:SF0">
    <property type="entry name" value="CXXC MOTIF CONTAINING ZINC BINDING PROTEIN"/>
    <property type="match status" value="1"/>
</dbReference>
<evidence type="ECO:0000256" key="3">
    <source>
        <dbReference type="ARBA" id="ARBA00022833"/>
    </source>
</evidence>